<dbReference type="KEGG" id="drm:Dred_2016"/>
<dbReference type="Proteomes" id="UP000001556">
    <property type="component" value="Chromosome"/>
</dbReference>
<reference evidence="1 8" key="1">
    <citation type="submission" date="2007-03" db="EMBL/GenBank/DDBJ databases">
        <title>Complete sequence of Desulfotomaculum reducens MI-1.</title>
        <authorList>
            <consortium name="US DOE Joint Genome Institute"/>
            <person name="Copeland A."/>
            <person name="Lucas S."/>
            <person name="Lapidus A."/>
            <person name="Barry K."/>
            <person name="Detter J.C."/>
            <person name="Glavina del Rio T."/>
            <person name="Hammon N."/>
            <person name="Israni S."/>
            <person name="Dalin E."/>
            <person name="Tice H."/>
            <person name="Pitluck S."/>
            <person name="Sims D."/>
            <person name="Brettin T."/>
            <person name="Bruce D."/>
            <person name="Han C."/>
            <person name="Tapia R."/>
            <person name="Schmutz J."/>
            <person name="Larimer F."/>
            <person name="Land M."/>
            <person name="Hauser L."/>
            <person name="Kyrpides N."/>
            <person name="Kim E."/>
            <person name="Tebo B.M."/>
            <person name="Richardson P."/>
        </authorList>
    </citation>
    <scope>NUCLEOTIDE SEQUENCE [LARGE SCALE GENOMIC DNA]</scope>
    <source>
        <strain evidence="1 8">MI-1</strain>
    </source>
</reference>
<name>A4J1E5_DESRM</name>
<evidence type="ECO:0000313" key="2">
    <source>
        <dbReference type="EMBL" id="ABO49389.1"/>
    </source>
</evidence>
<evidence type="ECO:0000313" key="3">
    <source>
        <dbReference type="EMBL" id="ABO49396.1"/>
    </source>
</evidence>
<dbReference type="KEGG" id="drm:Dred_0350"/>
<dbReference type="KEGG" id="drm:Dred_1448"/>
<sequence>MVGGGVANQRLRLILQIMVAQWISTCTLVVYPPTSHGVQYMALTFLRSTSQGVEARYAPLLGHARMEILVPGFSVLRLSIQFIVNKC</sequence>
<evidence type="ECO:0000313" key="8">
    <source>
        <dbReference type="Proteomes" id="UP000001556"/>
    </source>
</evidence>
<evidence type="ECO:0000313" key="1">
    <source>
        <dbReference type="EMBL" id="ABO48898.1"/>
    </source>
</evidence>
<evidence type="ECO:0000313" key="6">
    <source>
        <dbReference type="EMBL" id="ABO50533.1"/>
    </source>
</evidence>
<protein>
    <submittedName>
        <fullName evidence="1">Uncharacterized protein</fullName>
    </submittedName>
</protein>
<dbReference type="KEGG" id="drm:Dred_1350"/>
<dbReference type="KEGG" id="drm:Dred_0851"/>
<dbReference type="EMBL" id="CP000612">
    <property type="protein sequence ID" value="ABO49389.1"/>
    <property type="molecule type" value="Genomic_DNA"/>
</dbReference>
<dbReference type="EMBL" id="CP000612">
    <property type="protein sequence ID" value="ABO48898.1"/>
    <property type="molecule type" value="Genomic_DNA"/>
</dbReference>
<dbReference type="KEGG" id="drm:Dred_2830"/>
<dbReference type="EMBL" id="CP000612">
    <property type="protein sequence ID" value="ABO49884.1"/>
    <property type="molecule type" value="Genomic_DNA"/>
</dbReference>
<evidence type="ECO:0000313" key="7">
    <source>
        <dbReference type="EMBL" id="ABO51334.1"/>
    </source>
</evidence>
<dbReference type="EMBL" id="CP000612">
    <property type="protein sequence ID" value="ABO50533.1"/>
    <property type="molecule type" value="Genomic_DNA"/>
</dbReference>
<dbReference type="EMBL" id="CP000612">
    <property type="protein sequence ID" value="ABO51334.1"/>
    <property type="molecule type" value="Genomic_DNA"/>
</dbReference>
<accession>A4J1E5</accession>
<dbReference type="KEGG" id="drm:Dred_0858"/>
<evidence type="ECO:0000313" key="4">
    <source>
        <dbReference type="EMBL" id="ABO49884.1"/>
    </source>
</evidence>
<evidence type="ECO:0000313" key="5">
    <source>
        <dbReference type="EMBL" id="ABO49978.1"/>
    </source>
</evidence>
<dbReference type="AlphaFoldDB" id="A4J1E5"/>
<keyword evidence="8" id="KW-1185">Reference proteome</keyword>
<proteinExistence type="predicted"/>
<gene>
    <name evidence="1" type="ordered locus">Dred_0350</name>
    <name evidence="2" type="ordered locus">Dred_0851</name>
    <name evidence="3" type="ordered locus">Dred_0858</name>
    <name evidence="4" type="ordered locus">Dred_1350</name>
    <name evidence="5" type="ordered locus">Dred_1448</name>
    <name evidence="6" type="ordered locus">Dred_2016</name>
    <name evidence="7" type="ordered locus">Dred_2830</name>
</gene>
<dbReference type="HOGENOM" id="CLU_2478324_0_0_9"/>
<dbReference type="EMBL" id="CP000612">
    <property type="protein sequence ID" value="ABO49978.1"/>
    <property type="molecule type" value="Genomic_DNA"/>
</dbReference>
<dbReference type="EMBL" id="CP000612">
    <property type="protein sequence ID" value="ABO49396.1"/>
    <property type="molecule type" value="Genomic_DNA"/>
</dbReference>
<organism evidence="1 8">
    <name type="scientific">Desulforamulus reducens (strain ATCC BAA-1160 / DSM 100696 / MI-1)</name>
    <name type="common">Desulfotomaculum reducens</name>
    <dbReference type="NCBI Taxonomy" id="349161"/>
    <lineage>
        <taxon>Bacteria</taxon>
        <taxon>Bacillati</taxon>
        <taxon>Bacillota</taxon>
        <taxon>Clostridia</taxon>
        <taxon>Eubacteriales</taxon>
        <taxon>Peptococcaceae</taxon>
        <taxon>Desulforamulus</taxon>
    </lineage>
</organism>